<gene>
    <name evidence="3" type="ORF">MM171B01053_0005</name>
    <name evidence="1" type="ORF">MM415A02188_0002</name>
    <name evidence="2" type="ORF">MM415B02591_0007</name>
</gene>
<dbReference type="EMBL" id="MT143810">
    <property type="protein sequence ID" value="QJB02835.1"/>
    <property type="molecule type" value="Genomic_DNA"/>
</dbReference>
<dbReference type="AlphaFoldDB" id="A0A6M3MB85"/>
<evidence type="ECO:0000313" key="1">
    <source>
        <dbReference type="EMBL" id="QJA73871.1"/>
    </source>
</evidence>
<accession>A0A6M3MB85</accession>
<proteinExistence type="predicted"/>
<evidence type="ECO:0000313" key="3">
    <source>
        <dbReference type="EMBL" id="QJB02835.1"/>
    </source>
</evidence>
<protein>
    <submittedName>
        <fullName evidence="3">Uncharacterized protein</fullName>
    </submittedName>
</protein>
<evidence type="ECO:0000313" key="2">
    <source>
        <dbReference type="EMBL" id="QJA89194.1"/>
    </source>
</evidence>
<name>A0A6M3MB85_9ZZZZ</name>
<dbReference type="EMBL" id="MT142829">
    <property type="protein sequence ID" value="QJA89194.1"/>
    <property type="molecule type" value="Genomic_DNA"/>
</dbReference>
<reference evidence="3" key="1">
    <citation type="submission" date="2020-03" db="EMBL/GenBank/DDBJ databases">
        <title>The deep terrestrial virosphere.</title>
        <authorList>
            <person name="Holmfeldt K."/>
            <person name="Nilsson E."/>
            <person name="Simone D."/>
            <person name="Lopez-Fernandez M."/>
            <person name="Wu X."/>
            <person name="de Brujin I."/>
            <person name="Lundin D."/>
            <person name="Andersson A."/>
            <person name="Bertilsson S."/>
            <person name="Dopson M."/>
        </authorList>
    </citation>
    <scope>NUCLEOTIDE SEQUENCE</scope>
    <source>
        <strain evidence="3">MM171B01053</strain>
        <strain evidence="1">MM415A02188</strain>
        <strain evidence="2">MM415B02591</strain>
    </source>
</reference>
<dbReference type="EMBL" id="MT142059">
    <property type="protein sequence ID" value="QJA73871.1"/>
    <property type="molecule type" value="Genomic_DNA"/>
</dbReference>
<sequence length="50" mass="5931">MSGMFDKIFEEKAEKIKKDFDLRLSEHEKNLKVQLDRMEKKMDALTASVK</sequence>
<organism evidence="3">
    <name type="scientific">viral metagenome</name>
    <dbReference type="NCBI Taxonomy" id="1070528"/>
    <lineage>
        <taxon>unclassified sequences</taxon>
        <taxon>metagenomes</taxon>
        <taxon>organismal metagenomes</taxon>
    </lineage>
</organism>